<keyword evidence="2" id="KW-1185">Reference proteome</keyword>
<reference evidence="2" key="1">
    <citation type="journal article" date="2008" name="Nat. Genet.">
        <title>The Pristionchus pacificus genome provides a unique perspective on nematode lifestyle and parasitism.</title>
        <authorList>
            <person name="Dieterich C."/>
            <person name="Clifton S.W."/>
            <person name="Schuster L.N."/>
            <person name="Chinwalla A."/>
            <person name="Delehaunty K."/>
            <person name="Dinkelacker I."/>
            <person name="Fulton L."/>
            <person name="Fulton R."/>
            <person name="Godfrey J."/>
            <person name="Minx P."/>
            <person name="Mitreva M."/>
            <person name="Roeseler W."/>
            <person name="Tian H."/>
            <person name="Witte H."/>
            <person name="Yang S.P."/>
            <person name="Wilson R.K."/>
            <person name="Sommer R.J."/>
        </authorList>
    </citation>
    <scope>NUCLEOTIDE SEQUENCE [LARGE SCALE GENOMIC DNA]</scope>
    <source>
        <strain evidence="2">PS312</strain>
    </source>
</reference>
<dbReference type="PANTHER" id="PTHR37433:SF5">
    <property type="entry name" value="DUF753 DOMAIN-CONTAINING PROTEIN-RELATED"/>
    <property type="match status" value="1"/>
</dbReference>
<dbReference type="EnsemblMetazoa" id="PPA35848.1">
    <property type="protein sequence ID" value="PPA35848.1"/>
    <property type="gene ID" value="WBGene00274217"/>
</dbReference>
<organism evidence="1 2">
    <name type="scientific">Pristionchus pacificus</name>
    <name type="common">Parasitic nematode worm</name>
    <dbReference type="NCBI Taxonomy" id="54126"/>
    <lineage>
        <taxon>Eukaryota</taxon>
        <taxon>Metazoa</taxon>
        <taxon>Ecdysozoa</taxon>
        <taxon>Nematoda</taxon>
        <taxon>Chromadorea</taxon>
        <taxon>Rhabditida</taxon>
        <taxon>Rhabditina</taxon>
        <taxon>Diplogasteromorpha</taxon>
        <taxon>Diplogasteroidea</taxon>
        <taxon>Neodiplogasteridae</taxon>
        <taxon>Pristionchus</taxon>
    </lineage>
</organism>
<accession>A0A8R1US93</accession>
<evidence type="ECO:0000313" key="1">
    <source>
        <dbReference type="EnsemblMetazoa" id="PPA35848.1"/>
    </source>
</evidence>
<sequence>MSFLLLFIAGILSILPLRRALTCMEHDASVNFGSSFLASQSASSLNKWQCEGQQCYVEKDENEQVKQFYRRNIKLLQDCISGIEKKDGCVRYTLAGYDVVRCYCRNEDFCNLQDPLPSATYATVNTTTVQCARDGQQGYCSSYECLYVGKLRLCQNSVDEYTYAISWLGYLWQNTCLHHRGQTGLIETDCRCNTNKCNENLPVLADTMAINETFRDRPLVKCHYSFASGGMASDKYFCIGELCALSESKGVRTCVNVTDLGGAEPIKNLGFFDFDNRTYYLCDKPFCNWNGSIAIASLNVTWKPKNDTNLVPFEQNAAPSYPIIVAIFLYVMILNLYF</sequence>
<protein>
    <submittedName>
        <fullName evidence="1">Uncharacterized protein</fullName>
    </submittedName>
</protein>
<proteinExistence type="predicted"/>
<accession>A0A2A6BN14</accession>
<name>A0A2A6BN14_PRIPA</name>
<dbReference type="Proteomes" id="UP000005239">
    <property type="component" value="Unassembled WGS sequence"/>
</dbReference>
<reference evidence="1" key="2">
    <citation type="submission" date="2022-06" db="UniProtKB">
        <authorList>
            <consortium name="EnsemblMetazoa"/>
        </authorList>
    </citation>
    <scope>IDENTIFICATION</scope>
    <source>
        <strain evidence="1">PS312</strain>
    </source>
</reference>
<dbReference type="PANTHER" id="PTHR37433">
    <property type="entry name" value="PROTEIN CBG25136-RELATED"/>
    <property type="match status" value="1"/>
</dbReference>
<dbReference type="AlphaFoldDB" id="A0A2A6BN14"/>
<gene>
    <name evidence="1" type="primary">WBGene00274217</name>
</gene>
<evidence type="ECO:0000313" key="2">
    <source>
        <dbReference type="Proteomes" id="UP000005239"/>
    </source>
</evidence>